<dbReference type="Proteomes" id="UP000826271">
    <property type="component" value="Unassembled WGS sequence"/>
</dbReference>
<evidence type="ECO:0000256" key="7">
    <source>
        <dbReference type="SAM" id="Coils"/>
    </source>
</evidence>
<dbReference type="SUPFAM" id="SSF52540">
    <property type="entry name" value="P-loop containing nucleoside triphosphate hydrolases"/>
    <property type="match status" value="1"/>
</dbReference>
<accession>A0AAV6X8R0</accession>
<evidence type="ECO:0008006" key="12">
    <source>
        <dbReference type="Google" id="ProtNLM"/>
    </source>
</evidence>
<organism evidence="10 11">
    <name type="scientific">Buddleja alternifolia</name>
    <dbReference type="NCBI Taxonomy" id="168488"/>
    <lineage>
        <taxon>Eukaryota</taxon>
        <taxon>Viridiplantae</taxon>
        <taxon>Streptophyta</taxon>
        <taxon>Embryophyta</taxon>
        <taxon>Tracheophyta</taxon>
        <taxon>Spermatophyta</taxon>
        <taxon>Magnoliopsida</taxon>
        <taxon>eudicotyledons</taxon>
        <taxon>Gunneridae</taxon>
        <taxon>Pentapetalae</taxon>
        <taxon>asterids</taxon>
        <taxon>lamiids</taxon>
        <taxon>Lamiales</taxon>
        <taxon>Scrophulariaceae</taxon>
        <taxon>Buddlejeae</taxon>
        <taxon>Buddleja</taxon>
    </lineage>
</organism>
<sequence>MAARAVTFLLENLKQLITCYPELISGSENELEQLMNELSSLKSFLKDASNHDEVKYLRQDKVKPTLDRLANMHISDGSGTSAEEPSLKVKKVPLIREENIVDLGEAEWTLTNYLKEETDELDVISIIGMLGLGKTTMAWNIYQSPIVQHEFPTRVWIHVSQEFNRMDVFLRILKEFTNEDMSSMSDLELAVTVRGYLETGKFLHTWMTCGPLKPGKLSRMPVQGAIISVEVFGKLDDCPIELVEIGRYITKQCDGLQLAVVVIGKVLKRQIVNDENNRCDYKGMDECVRKLEHAY</sequence>
<dbReference type="InterPro" id="IPR002182">
    <property type="entry name" value="NB-ARC"/>
</dbReference>
<dbReference type="Pfam" id="PF00931">
    <property type="entry name" value="NB-ARC"/>
    <property type="match status" value="1"/>
</dbReference>
<dbReference type="InterPro" id="IPR038005">
    <property type="entry name" value="RX-like_CC"/>
</dbReference>
<dbReference type="PANTHER" id="PTHR36766:SF30">
    <property type="entry name" value="TIR-NBS TYPE DISEASE RESISTANCE PROTEIN-RELATED"/>
    <property type="match status" value="1"/>
</dbReference>
<dbReference type="Gene3D" id="1.20.5.4130">
    <property type="match status" value="1"/>
</dbReference>
<keyword evidence="2" id="KW-0433">Leucine-rich repeat</keyword>
<dbReference type="PANTHER" id="PTHR36766">
    <property type="entry name" value="PLANT BROAD-SPECTRUM MILDEW RESISTANCE PROTEIN RPW8"/>
    <property type="match status" value="1"/>
</dbReference>
<dbReference type="EMBL" id="WHWC01000007">
    <property type="protein sequence ID" value="KAG8378759.1"/>
    <property type="molecule type" value="Genomic_DNA"/>
</dbReference>
<comment type="similarity">
    <text evidence="1">Belongs to the disease resistance NB-LRR family.</text>
</comment>
<dbReference type="AlphaFoldDB" id="A0AAV6X8R0"/>
<keyword evidence="7" id="KW-0175">Coiled coil</keyword>
<keyword evidence="11" id="KW-1185">Reference proteome</keyword>
<keyword evidence="6" id="KW-0067">ATP-binding</keyword>
<evidence type="ECO:0000256" key="6">
    <source>
        <dbReference type="ARBA" id="ARBA00022840"/>
    </source>
</evidence>
<feature type="domain" description="Disease resistance N-terminal" evidence="9">
    <location>
        <begin position="5"/>
        <end position="69"/>
    </location>
</feature>
<proteinExistence type="inferred from homology"/>
<feature type="domain" description="NB-ARC" evidence="8">
    <location>
        <begin position="111"/>
        <end position="203"/>
    </location>
</feature>
<dbReference type="Pfam" id="PF18052">
    <property type="entry name" value="Rx_N"/>
    <property type="match status" value="1"/>
</dbReference>
<evidence type="ECO:0000313" key="10">
    <source>
        <dbReference type="EMBL" id="KAG8378759.1"/>
    </source>
</evidence>
<comment type="caution">
    <text evidence="10">The sequence shown here is derived from an EMBL/GenBank/DDBJ whole genome shotgun (WGS) entry which is preliminary data.</text>
</comment>
<reference evidence="10" key="1">
    <citation type="submission" date="2019-10" db="EMBL/GenBank/DDBJ databases">
        <authorList>
            <person name="Zhang R."/>
            <person name="Pan Y."/>
            <person name="Wang J."/>
            <person name="Ma R."/>
            <person name="Yu S."/>
        </authorList>
    </citation>
    <scope>NUCLEOTIDE SEQUENCE</scope>
    <source>
        <strain evidence="10">LA-IB0</strain>
        <tissue evidence="10">Leaf</tissue>
    </source>
</reference>
<dbReference type="GO" id="GO:0043531">
    <property type="term" value="F:ADP binding"/>
    <property type="evidence" value="ECO:0007669"/>
    <property type="project" value="InterPro"/>
</dbReference>
<dbReference type="PRINTS" id="PR00364">
    <property type="entry name" value="DISEASERSIST"/>
</dbReference>
<evidence type="ECO:0000256" key="2">
    <source>
        <dbReference type="ARBA" id="ARBA00022614"/>
    </source>
</evidence>
<dbReference type="Gene3D" id="3.40.50.300">
    <property type="entry name" value="P-loop containing nucleotide triphosphate hydrolases"/>
    <property type="match status" value="1"/>
</dbReference>
<gene>
    <name evidence="10" type="ORF">BUALT_Bualt07G0018500</name>
</gene>
<keyword evidence="5" id="KW-0611">Plant defense</keyword>
<evidence type="ECO:0000256" key="4">
    <source>
        <dbReference type="ARBA" id="ARBA00022741"/>
    </source>
</evidence>
<evidence type="ECO:0000313" key="11">
    <source>
        <dbReference type="Proteomes" id="UP000826271"/>
    </source>
</evidence>
<dbReference type="CDD" id="cd14798">
    <property type="entry name" value="RX-CC_like"/>
    <property type="match status" value="1"/>
</dbReference>
<evidence type="ECO:0000259" key="8">
    <source>
        <dbReference type="Pfam" id="PF00931"/>
    </source>
</evidence>
<name>A0AAV6X8R0_9LAMI</name>
<evidence type="ECO:0000256" key="5">
    <source>
        <dbReference type="ARBA" id="ARBA00022821"/>
    </source>
</evidence>
<dbReference type="InterPro" id="IPR027417">
    <property type="entry name" value="P-loop_NTPase"/>
</dbReference>
<dbReference type="GO" id="GO:0005524">
    <property type="term" value="F:ATP binding"/>
    <property type="evidence" value="ECO:0007669"/>
    <property type="project" value="UniProtKB-KW"/>
</dbReference>
<dbReference type="InterPro" id="IPR041118">
    <property type="entry name" value="Rx_N"/>
</dbReference>
<feature type="coiled-coil region" evidence="7">
    <location>
        <begin position="24"/>
        <end position="51"/>
    </location>
</feature>
<evidence type="ECO:0000256" key="3">
    <source>
        <dbReference type="ARBA" id="ARBA00022737"/>
    </source>
</evidence>
<evidence type="ECO:0000259" key="9">
    <source>
        <dbReference type="Pfam" id="PF18052"/>
    </source>
</evidence>
<keyword evidence="4" id="KW-0547">Nucleotide-binding</keyword>
<evidence type="ECO:0000256" key="1">
    <source>
        <dbReference type="ARBA" id="ARBA00008894"/>
    </source>
</evidence>
<protein>
    <recommendedName>
        <fullName evidence="12">NB-ARC domain-containing protein</fullName>
    </recommendedName>
</protein>
<dbReference type="GO" id="GO:0006952">
    <property type="term" value="P:defense response"/>
    <property type="evidence" value="ECO:0007669"/>
    <property type="project" value="UniProtKB-KW"/>
</dbReference>
<keyword evidence="3" id="KW-0677">Repeat</keyword>